<dbReference type="InterPro" id="IPR029063">
    <property type="entry name" value="SAM-dependent_MTases_sf"/>
</dbReference>
<dbReference type="CDD" id="cd02440">
    <property type="entry name" value="AdoMet_MTases"/>
    <property type="match status" value="1"/>
</dbReference>
<name>A0A8T9CBR4_9HELO</name>
<keyword evidence="2" id="KW-1185">Reference proteome</keyword>
<dbReference type="PANTHER" id="PTHR43591">
    <property type="entry name" value="METHYLTRANSFERASE"/>
    <property type="match status" value="1"/>
</dbReference>
<sequence>MFSRNSEADENIRSGERTFEYKEGKYNLPNDKALVYYSAILLTSFKLIADSELGTGIWAIDFGKTWPSRLFCYFNQFSAKQYPSSQVLGIDLSAMQPLSPPPNCRFKIHDAESDWDFPEKFDYIHGRAVISCFEDPSSILRKAFDSLATNGYLEMQDIIFPAQWIGDAPIDSYLYRSIEMIVAGAAKLGRPWTNVKHYKRWMEEIGFEGVTERVFYCPLGVWAEGDHYKDLGMHWQILALAGLEAASSRFLGAAGLSGEEIKTFIEGVKRDMKDPSMHAFVAM</sequence>
<protein>
    <submittedName>
        <fullName evidence="1">Secondary metabolism regulator</fullName>
    </submittedName>
</protein>
<gene>
    <name evidence="1" type="primary">LAE1_9</name>
    <name evidence="1" type="ORF">LSUE1_G003552</name>
</gene>
<reference evidence="1 2" key="1">
    <citation type="submission" date="2018-05" db="EMBL/GenBank/DDBJ databases">
        <title>Genome sequencing and assembly of the regulated plant pathogen Lachnellula willkommii and related sister species for the development of diagnostic species identification markers.</title>
        <authorList>
            <person name="Giroux E."/>
            <person name="Bilodeau G."/>
        </authorList>
    </citation>
    <scope>NUCLEOTIDE SEQUENCE [LARGE SCALE GENOMIC DNA]</scope>
    <source>
        <strain evidence="1 2">CBS 268.59</strain>
    </source>
</reference>
<dbReference type="Pfam" id="PF13489">
    <property type="entry name" value="Methyltransf_23"/>
    <property type="match status" value="1"/>
</dbReference>
<dbReference type="Gene3D" id="3.40.50.150">
    <property type="entry name" value="Vaccinia Virus protein VP39"/>
    <property type="match status" value="1"/>
</dbReference>
<dbReference type="AlphaFoldDB" id="A0A8T9CBR4"/>
<dbReference type="PANTHER" id="PTHR43591:SF102">
    <property type="entry name" value="S-ADENOSYL-L-METHIONINE-DEPENDENT METHYLTRANSFERASE"/>
    <property type="match status" value="1"/>
</dbReference>
<dbReference type="Proteomes" id="UP000469558">
    <property type="component" value="Unassembled WGS sequence"/>
</dbReference>
<accession>A0A8T9CBR4</accession>
<evidence type="ECO:0000313" key="1">
    <source>
        <dbReference type="EMBL" id="TVY83001.1"/>
    </source>
</evidence>
<evidence type="ECO:0000313" key="2">
    <source>
        <dbReference type="Proteomes" id="UP000469558"/>
    </source>
</evidence>
<dbReference type="SUPFAM" id="SSF53335">
    <property type="entry name" value="S-adenosyl-L-methionine-dependent methyltransferases"/>
    <property type="match status" value="1"/>
</dbReference>
<organism evidence="1 2">
    <name type="scientific">Lachnellula suecica</name>
    <dbReference type="NCBI Taxonomy" id="602035"/>
    <lineage>
        <taxon>Eukaryota</taxon>
        <taxon>Fungi</taxon>
        <taxon>Dikarya</taxon>
        <taxon>Ascomycota</taxon>
        <taxon>Pezizomycotina</taxon>
        <taxon>Leotiomycetes</taxon>
        <taxon>Helotiales</taxon>
        <taxon>Lachnaceae</taxon>
        <taxon>Lachnellula</taxon>
    </lineage>
</organism>
<proteinExistence type="predicted"/>
<comment type="caution">
    <text evidence="1">The sequence shown here is derived from an EMBL/GenBank/DDBJ whole genome shotgun (WGS) entry which is preliminary data.</text>
</comment>
<dbReference type="GO" id="GO:0008168">
    <property type="term" value="F:methyltransferase activity"/>
    <property type="evidence" value="ECO:0007669"/>
    <property type="project" value="TreeGrafter"/>
</dbReference>
<dbReference type="OrthoDB" id="2013972at2759"/>
<dbReference type="EMBL" id="QGMK01000246">
    <property type="protein sequence ID" value="TVY83001.1"/>
    <property type="molecule type" value="Genomic_DNA"/>
</dbReference>